<proteinExistence type="predicted"/>
<reference evidence="2" key="1">
    <citation type="submission" date="2021-02" db="EMBL/GenBank/DDBJ databases">
        <authorList>
            <person name="Dougan E. K."/>
            <person name="Rhodes N."/>
            <person name="Thang M."/>
            <person name="Chan C."/>
        </authorList>
    </citation>
    <scope>NUCLEOTIDE SEQUENCE</scope>
</reference>
<sequence>MTADKQLDRGPRTLRQLTCDWEVEQLTPKLREYISARFREVYDSPADPGRTYLTVSMRPRERPGAIVAPLPVHYSVARVDIIEFERLCGRKVDMTRERLNYFGRSLDALLSLLDRGASRDDYAPNMMPYKYRAEEEVSGLIEEADEGQFGQVEGFRPIIVIDTAGALGENLLIVKAALKRMLYSFMVAKSRFNIVAFNGQGRATAWEDRLVPPVAQKLREAEDFLDSLRPGGARGTDILEAMGWALEPSDADAVYLLSSGFPKRADVPYCLASIRSRNMRQLPIHVIGVDCDTKSELDLRRLAEENRGSFRQKKFNLRASVSMPVSELLAASGHVKQPSGRKNGDQPCWTKAATRAATKELGPRRSDPAVARLAGGATRAAAGLRATICRPRVHGADGDSLRRPSIANPWDRPTGVVKVSQLAANATRSSQSVHLAGCTVLHELWPDEFGSDADEFHNLSGAGLRLRRGGVLAGVFLLAAWRLTGKDVPKTTTASWGGLSARFAVPPSQQCDFFIFTHVGNAAQLDTYLAYPLEDLLVGGFRKGVMVMYVMPKKEWAVMLKYVEDLVANEAAPEPKELQVLNQTCHEKMERADTDAATHDLHRIRMLSPLDFRDTLLSIRYRLGPLNFQQWLGHTTYDAPKLVDAIMRVRALGNGFPVFRFDIDVICNAYTKDSMASIKEAVYRGVEDYKASIDDPMVQSFVLSQQYAAMPASDKSEFNSWNEAFSTRANPALLATPALCNATQWKADGSWGKFLPSPGELTAATHANVLMAFYGLQEVPGHPRLQAAQPSTSASAAARREEDILKLGNTFVGANPMRAIISGAALATGPGVTLDLPPFLHTDLNIMWIDDHCLDRMTREIMGTKRNALPSENQARVVKARPQPSNVAKYTLEVYMPTLLYGIIMDRWINSHPDSYLLKYNPSDLPDMELFTQALAELMPADGRAQGPFTRAMQEVRNKALMLDVTATMKLKAELWSDACARLQDMFWQWSHLPEPEVEGQPTPTFASLWATGRVCSQPGLESYCSNPGYSKLGQGLVSPSWHAEARATASSRATLPALTRYDLNPALATKVDELVESAVTYLQWFLEWPRVVQAIRDERIGRLPSDVAWRVRLPVPTLG</sequence>
<dbReference type="Gene3D" id="3.40.50.410">
    <property type="entry name" value="von Willebrand factor, type A domain"/>
    <property type="match status" value="1"/>
</dbReference>
<dbReference type="PANTHER" id="PTHR46785:SF1">
    <property type="entry name" value="VON WILLEBRAND FACTOR A DOMAIN-CONTAINING PROTEIN 3B"/>
    <property type="match status" value="1"/>
</dbReference>
<name>A0A813F4U2_POLGL</name>
<gene>
    <name evidence="2" type="ORF">PGLA1383_LOCUS26443</name>
</gene>
<accession>A0A813F4U2</accession>
<feature type="domain" description="VWFA" evidence="1">
    <location>
        <begin position="156"/>
        <end position="332"/>
    </location>
</feature>
<dbReference type="OrthoDB" id="410440at2759"/>
<comment type="caution">
    <text evidence="2">The sequence shown here is derived from an EMBL/GenBank/DDBJ whole genome shotgun (WGS) entry which is preliminary data.</text>
</comment>
<evidence type="ECO:0000259" key="1">
    <source>
        <dbReference type="PROSITE" id="PS50234"/>
    </source>
</evidence>
<protein>
    <recommendedName>
        <fullName evidence="1">VWFA domain-containing protein</fullName>
    </recommendedName>
</protein>
<organism evidence="2 3">
    <name type="scientific">Polarella glacialis</name>
    <name type="common">Dinoflagellate</name>
    <dbReference type="NCBI Taxonomy" id="89957"/>
    <lineage>
        <taxon>Eukaryota</taxon>
        <taxon>Sar</taxon>
        <taxon>Alveolata</taxon>
        <taxon>Dinophyceae</taxon>
        <taxon>Suessiales</taxon>
        <taxon>Suessiaceae</taxon>
        <taxon>Polarella</taxon>
    </lineage>
</organism>
<dbReference type="EMBL" id="CAJNNV010023216">
    <property type="protein sequence ID" value="CAE8608588.1"/>
    <property type="molecule type" value="Genomic_DNA"/>
</dbReference>
<dbReference type="AlphaFoldDB" id="A0A813F4U2"/>
<dbReference type="SUPFAM" id="SSF53300">
    <property type="entry name" value="vWA-like"/>
    <property type="match status" value="1"/>
</dbReference>
<dbReference type="InterPro" id="IPR002035">
    <property type="entry name" value="VWF_A"/>
</dbReference>
<dbReference type="PANTHER" id="PTHR46785">
    <property type="entry name" value="VON WILLEBRAND FACTOR A DOMAIN-CONTAINING PROTEIN 3B"/>
    <property type="match status" value="1"/>
</dbReference>
<evidence type="ECO:0000313" key="3">
    <source>
        <dbReference type="Proteomes" id="UP000654075"/>
    </source>
</evidence>
<evidence type="ECO:0000313" key="2">
    <source>
        <dbReference type="EMBL" id="CAE8608588.1"/>
    </source>
</evidence>
<keyword evidence="3" id="KW-1185">Reference proteome</keyword>
<dbReference type="InterPro" id="IPR036465">
    <property type="entry name" value="vWFA_dom_sf"/>
</dbReference>
<dbReference type="Proteomes" id="UP000654075">
    <property type="component" value="Unassembled WGS sequence"/>
</dbReference>
<dbReference type="PROSITE" id="PS50234">
    <property type="entry name" value="VWFA"/>
    <property type="match status" value="1"/>
</dbReference>